<keyword evidence="5" id="KW-1185">Reference proteome</keyword>
<sequence length="317" mass="34299">MSKTLFTLLALALQSWSIVVPFAPHNVSVDGVNLFYREAGRAVDPTILLLHGSPDSSFGFRNLIPYLADAGYHVLAPDFPGFGFSKVQASRNYIYDLDSFATTIECWLDGLKIDTFSMYVFDIGGPVGFNLALSNKYNITAIVDQNAAVYTDAFGPGIQPLIAYGEDPNNQSARDALVSFLSPESITYLYLTGAPDPVMVAPESYTVANTWLAQPDSKNIELSVFQSFAEKVSAYPSWQQWLRKHQTPLLAIWGAQDPAQVPAGALAFKKDLPNAQVVLVAAGHFALETALVQIGSTMVSFLTANSISSDPMVLGGT</sequence>
<dbReference type="SUPFAM" id="SSF53474">
    <property type="entry name" value="alpha/beta-Hydrolases"/>
    <property type="match status" value="1"/>
</dbReference>
<dbReference type="InterPro" id="IPR000639">
    <property type="entry name" value="Epox_hydrolase-like"/>
</dbReference>
<dbReference type="InterPro" id="IPR000073">
    <property type="entry name" value="AB_hydrolase_1"/>
</dbReference>
<evidence type="ECO:0000313" key="5">
    <source>
        <dbReference type="Proteomes" id="UP000799439"/>
    </source>
</evidence>
<organism evidence="4 5">
    <name type="scientific">Myriangium duriaei CBS 260.36</name>
    <dbReference type="NCBI Taxonomy" id="1168546"/>
    <lineage>
        <taxon>Eukaryota</taxon>
        <taxon>Fungi</taxon>
        <taxon>Dikarya</taxon>
        <taxon>Ascomycota</taxon>
        <taxon>Pezizomycotina</taxon>
        <taxon>Dothideomycetes</taxon>
        <taxon>Dothideomycetidae</taxon>
        <taxon>Myriangiales</taxon>
        <taxon>Myriangiaceae</taxon>
        <taxon>Myriangium</taxon>
    </lineage>
</organism>
<dbReference type="EMBL" id="ML996092">
    <property type="protein sequence ID" value="KAF2149094.1"/>
    <property type="molecule type" value="Genomic_DNA"/>
</dbReference>
<evidence type="ECO:0000256" key="1">
    <source>
        <dbReference type="ARBA" id="ARBA00022801"/>
    </source>
</evidence>
<dbReference type="OrthoDB" id="284184at2759"/>
<name>A0A9P4IUP4_9PEZI</name>
<gene>
    <name evidence="4" type="ORF">K461DRAFT_324513</name>
</gene>
<proteinExistence type="predicted"/>
<dbReference type="Proteomes" id="UP000799439">
    <property type="component" value="Unassembled WGS sequence"/>
</dbReference>
<dbReference type="PRINTS" id="PR00412">
    <property type="entry name" value="EPOXHYDRLASE"/>
</dbReference>
<feature type="signal peptide" evidence="2">
    <location>
        <begin position="1"/>
        <end position="17"/>
    </location>
</feature>
<comment type="caution">
    <text evidence="4">The sequence shown here is derived from an EMBL/GenBank/DDBJ whole genome shotgun (WGS) entry which is preliminary data.</text>
</comment>
<keyword evidence="2" id="KW-0732">Signal</keyword>
<dbReference type="InterPro" id="IPR051340">
    <property type="entry name" value="Haloalkane_dehalogenase"/>
</dbReference>
<dbReference type="PANTHER" id="PTHR42977:SF3">
    <property type="entry name" value="AB HYDROLASE-1 DOMAIN-CONTAINING PROTEIN"/>
    <property type="match status" value="1"/>
</dbReference>
<dbReference type="GO" id="GO:0004301">
    <property type="term" value="F:epoxide hydrolase activity"/>
    <property type="evidence" value="ECO:0007669"/>
    <property type="project" value="TreeGrafter"/>
</dbReference>
<dbReference type="PANTHER" id="PTHR42977">
    <property type="entry name" value="HYDROLASE-RELATED"/>
    <property type="match status" value="1"/>
</dbReference>
<evidence type="ECO:0000256" key="2">
    <source>
        <dbReference type="SAM" id="SignalP"/>
    </source>
</evidence>
<dbReference type="Gene3D" id="3.40.50.1820">
    <property type="entry name" value="alpha/beta hydrolase"/>
    <property type="match status" value="1"/>
</dbReference>
<keyword evidence="1 4" id="KW-0378">Hydrolase</keyword>
<accession>A0A9P4IUP4</accession>
<evidence type="ECO:0000259" key="3">
    <source>
        <dbReference type="Pfam" id="PF00561"/>
    </source>
</evidence>
<feature type="domain" description="AB hydrolase-1" evidence="3">
    <location>
        <begin position="45"/>
        <end position="289"/>
    </location>
</feature>
<reference evidence="4" key="1">
    <citation type="journal article" date="2020" name="Stud. Mycol.">
        <title>101 Dothideomycetes genomes: a test case for predicting lifestyles and emergence of pathogens.</title>
        <authorList>
            <person name="Haridas S."/>
            <person name="Albert R."/>
            <person name="Binder M."/>
            <person name="Bloem J."/>
            <person name="Labutti K."/>
            <person name="Salamov A."/>
            <person name="Andreopoulos B."/>
            <person name="Baker S."/>
            <person name="Barry K."/>
            <person name="Bills G."/>
            <person name="Bluhm B."/>
            <person name="Cannon C."/>
            <person name="Castanera R."/>
            <person name="Culley D."/>
            <person name="Daum C."/>
            <person name="Ezra D."/>
            <person name="Gonzalez J."/>
            <person name="Henrissat B."/>
            <person name="Kuo A."/>
            <person name="Liang C."/>
            <person name="Lipzen A."/>
            <person name="Lutzoni F."/>
            <person name="Magnuson J."/>
            <person name="Mondo S."/>
            <person name="Nolan M."/>
            <person name="Ohm R."/>
            <person name="Pangilinan J."/>
            <person name="Park H.-J."/>
            <person name="Ramirez L."/>
            <person name="Alfaro M."/>
            <person name="Sun H."/>
            <person name="Tritt A."/>
            <person name="Yoshinaga Y."/>
            <person name="Zwiers L.-H."/>
            <person name="Turgeon B."/>
            <person name="Goodwin S."/>
            <person name="Spatafora J."/>
            <person name="Crous P."/>
            <person name="Grigoriev I."/>
        </authorList>
    </citation>
    <scope>NUCLEOTIDE SEQUENCE</scope>
    <source>
        <strain evidence="4">CBS 260.36</strain>
    </source>
</reference>
<evidence type="ECO:0000313" key="4">
    <source>
        <dbReference type="EMBL" id="KAF2149094.1"/>
    </source>
</evidence>
<dbReference type="Pfam" id="PF00561">
    <property type="entry name" value="Abhydrolase_1"/>
    <property type="match status" value="1"/>
</dbReference>
<feature type="chain" id="PRO_5040405060" evidence="2">
    <location>
        <begin position="18"/>
        <end position="317"/>
    </location>
</feature>
<protein>
    <submittedName>
        <fullName evidence="4">Epoxide hydrolase YcdJ</fullName>
    </submittedName>
</protein>
<dbReference type="InterPro" id="IPR029058">
    <property type="entry name" value="AB_hydrolase_fold"/>
</dbReference>
<dbReference type="AlphaFoldDB" id="A0A9P4IUP4"/>